<dbReference type="RefSeq" id="WP_265376726.1">
    <property type="nucleotide sequence ID" value="NZ_JAMQPV010000006.1"/>
</dbReference>
<dbReference type="Proteomes" id="UP001209737">
    <property type="component" value="Unassembled WGS sequence"/>
</dbReference>
<dbReference type="EMBL" id="JAMQPV010000006">
    <property type="protein sequence ID" value="MCW7464030.1"/>
    <property type="molecule type" value="Genomic_DNA"/>
</dbReference>
<evidence type="ECO:0000313" key="2">
    <source>
        <dbReference type="Proteomes" id="UP001209737"/>
    </source>
</evidence>
<organism evidence="1 2">
    <name type="scientific">Leptospira limi</name>
    <dbReference type="NCBI Taxonomy" id="2950023"/>
    <lineage>
        <taxon>Bacteria</taxon>
        <taxon>Pseudomonadati</taxon>
        <taxon>Spirochaetota</taxon>
        <taxon>Spirochaetia</taxon>
        <taxon>Leptospirales</taxon>
        <taxon>Leptospiraceae</taxon>
        <taxon>Leptospira</taxon>
    </lineage>
</organism>
<comment type="caution">
    <text evidence="1">The sequence shown here is derived from an EMBL/GenBank/DDBJ whole genome shotgun (WGS) entry which is preliminary data.</text>
</comment>
<proteinExistence type="predicted"/>
<gene>
    <name evidence="1" type="ORF">ND812_18150</name>
</gene>
<name>A0ABT3M2P4_9LEPT</name>
<keyword evidence="2" id="KW-1185">Reference proteome</keyword>
<reference evidence="1 2" key="1">
    <citation type="submission" date="2022-06" db="EMBL/GenBank/DDBJ databases">
        <title>Leptospira isolates from biofilms formed at urban environments.</title>
        <authorList>
            <person name="Ribeiro P.S."/>
            <person name="Sousa T."/>
            <person name="Carvalho N."/>
            <person name="Aburjaile F."/>
            <person name="Neves F."/>
            <person name="Oliveira D."/>
            <person name="Blanco L."/>
            <person name="Lima J."/>
            <person name="Costa F."/>
            <person name="Brenig B."/>
            <person name="Soares S."/>
            <person name="Ramos R."/>
            <person name="Goes-Neto A."/>
            <person name="Matiuzzi M."/>
            <person name="Azevedo V."/>
            <person name="Ristow P."/>
        </authorList>
    </citation>
    <scope>NUCLEOTIDE SEQUENCE [LARGE SCALE GENOMIC DNA]</scope>
    <source>
        <strain evidence="1 2">VSF25</strain>
    </source>
</reference>
<sequence length="255" mass="28713">MKQILYMTLIFLFLYNCKKEDSLPNANAEETNSKKAKINYAKIRADVLISEGSIIGNSKEDFDNMQSIETKRILDDFDFYFGRKEDALIFIKGIEASQIMGYDNSTTIYFEVGSDKGQFKYRIQTYSSFDTAGSNSEGLINYVKCSNYSDVLIKCKFYFKNSSQAYGSSPISWAIVTIKDRALVNVEDDLGASFLGYIEADNTFPEKYLSNVKKALKVAVKDPKIGLKDEQLRGFSIEELDLLTDGLASQVKAGK</sequence>
<evidence type="ECO:0000313" key="1">
    <source>
        <dbReference type="EMBL" id="MCW7464030.1"/>
    </source>
</evidence>
<evidence type="ECO:0008006" key="3">
    <source>
        <dbReference type="Google" id="ProtNLM"/>
    </source>
</evidence>
<accession>A0ABT3M2P4</accession>
<protein>
    <recommendedName>
        <fullName evidence="3">Lipoprotein</fullName>
    </recommendedName>
</protein>